<proteinExistence type="predicted"/>
<reference evidence="1" key="1">
    <citation type="submission" date="2018-05" db="EMBL/GenBank/DDBJ databases">
        <authorList>
            <person name="Lanie J.A."/>
            <person name="Ng W.-L."/>
            <person name="Kazmierczak K.M."/>
            <person name="Andrzejewski T.M."/>
            <person name="Davidsen T.M."/>
            <person name="Wayne K.J."/>
            <person name="Tettelin H."/>
            <person name="Glass J.I."/>
            <person name="Rusch D."/>
            <person name="Podicherti R."/>
            <person name="Tsui H.-C.T."/>
            <person name="Winkler M.E."/>
        </authorList>
    </citation>
    <scope>NUCLEOTIDE SEQUENCE</scope>
</reference>
<dbReference type="EMBL" id="UINC01167025">
    <property type="protein sequence ID" value="SVD69292.1"/>
    <property type="molecule type" value="Genomic_DNA"/>
</dbReference>
<dbReference type="AlphaFoldDB" id="A0A382XE06"/>
<feature type="non-terminal residue" evidence="1">
    <location>
        <position position="88"/>
    </location>
</feature>
<evidence type="ECO:0000313" key="1">
    <source>
        <dbReference type="EMBL" id="SVD69292.1"/>
    </source>
</evidence>
<gene>
    <name evidence="1" type="ORF">METZ01_LOCUS422146</name>
</gene>
<sequence>MRKYYTRPCNFYYGSYAKRLITKKKAFPLAGNSNIAFDKFEIFIRKKKGNIKSYFLSIDELKGQNKEILSIIKSDLKKITPKRKNILG</sequence>
<name>A0A382XE06_9ZZZZ</name>
<organism evidence="1">
    <name type="scientific">marine metagenome</name>
    <dbReference type="NCBI Taxonomy" id="408172"/>
    <lineage>
        <taxon>unclassified sequences</taxon>
        <taxon>metagenomes</taxon>
        <taxon>ecological metagenomes</taxon>
    </lineage>
</organism>
<accession>A0A382XE06</accession>
<protein>
    <submittedName>
        <fullName evidence="1">Uncharacterized protein</fullName>
    </submittedName>
</protein>